<dbReference type="AlphaFoldDB" id="A0A8J2XGS4"/>
<dbReference type="RefSeq" id="WP_188392908.1">
    <property type="nucleotide sequence ID" value="NZ_BMEV01000060.1"/>
</dbReference>
<sequence length="331" mass="37780">MMKESAGNIIRNALKSEKTVKSYYGESEIKVYQGDELIENSIMTEYVSDDGNRKIISKDKISRQETAAFNDGSKIIFYNKTLGEAYETEMGMTDMLRLSDPREQLKMMLDMTEDSHECFFVGEEPFLDLDTYHLQLKQKEDDSLFGDVDLWVEQKSSFIVKMTMESAASKIEMEYKEINFSPTFAEGIFSVNIPENIEISSLEKTMEPAEVSLREAAETLGQNFLKFSEDDMKLVKVTLLDYRQSIGRFEVELEYETLEGTPLLSMSVFPTPEGPGMGLGRKNITVRGKKAKFEKMINGITWDEDGLRYSVIMHNPDVPIEDMISMAANMK</sequence>
<proteinExistence type="predicted"/>
<evidence type="ECO:0000313" key="1">
    <source>
        <dbReference type="EMBL" id="GFZ85108.1"/>
    </source>
</evidence>
<evidence type="ECO:0000313" key="2">
    <source>
        <dbReference type="Proteomes" id="UP000602050"/>
    </source>
</evidence>
<accession>A0A8J2XGS4</accession>
<keyword evidence="2" id="KW-1185">Reference proteome</keyword>
<protein>
    <submittedName>
        <fullName evidence="1">Uncharacterized protein</fullName>
    </submittedName>
</protein>
<dbReference type="EMBL" id="BMEV01000060">
    <property type="protein sequence ID" value="GFZ85108.1"/>
    <property type="molecule type" value="Genomic_DNA"/>
</dbReference>
<dbReference type="PANTHER" id="PTHR37507">
    <property type="entry name" value="SPORULATION PROTEIN YDCC"/>
    <property type="match status" value="1"/>
</dbReference>
<dbReference type="Gene3D" id="2.50.20.10">
    <property type="entry name" value="Lipoprotein localisation LolA/LolB/LppX"/>
    <property type="match status" value="1"/>
</dbReference>
<dbReference type="SUPFAM" id="SSF89392">
    <property type="entry name" value="Prokaryotic lipoproteins and lipoprotein localization factors"/>
    <property type="match status" value="1"/>
</dbReference>
<reference evidence="1" key="2">
    <citation type="submission" date="2020-09" db="EMBL/GenBank/DDBJ databases">
        <authorList>
            <person name="Sun Q."/>
            <person name="Zhou Y."/>
        </authorList>
    </citation>
    <scope>NUCLEOTIDE SEQUENCE</scope>
    <source>
        <strain evidence="1">CGMCC 1.12360</strain>
    </source>
</reference>
<dbReference type="InterPro" id="IPR019207">
    <property type="entry name" value="DUF2092"/>
</dbReference>
<organism evidence="1 2">
    <name type="scientific">Compostibacillus humi</name>
    <dbReference type="NCBI Taxonomy" id="1245525"/>
    <lineage>
        <taxon>Bacteria</taxon>
        <taxon>Bacillati</taxon>
        <taxon>Bacillota</taxon>
        <taxon>Bacilli</taxon>
        <taxon>Bacillales</taxon>
        <taxon>Bacillaceae</taxon>
        <taxon>Compostibacillus</taxon>
    </lineage>
</organism>
<reference evidence="1" key="1">
    <citation type="journal article" date="2014" name="Int. J. Syst. Evol. Microbiol.">
        <title>Complete genome sequence of Corynebacterium casei LMG S-19264T (=DSM 44701T), isolated from a smear-ripened cheese.</title>
        <authorList>
            <consortium name="US DOE Joint Genome Institute (JGI-PGF)"/>
            <person name="Walter F."/>
            <person name="Albersmeier A."/>
            <person name="Kalinowski J."/>
            <person name="Ruckert C."/>
        </authorList>
    </citation>
    <scope>NUCLEOTIDE SEQUENCE</scope>
    <source>
        <strain evidence="1">CGMCC 1.12360</strain>
    </source>
</reference>
<dbReference type="PANTHER" id="PTHR37507:SF2">
    <property type="entry name" value="SPORULATION PROTEIN YDCC"/>
    <property type="match status" value="1"/>
</dbReference>
<gene>
    <name evidence="1" type="ORF">GCM10010978_26580</name>
</gene>
<comment type="caution">
    <text evidence="1">The sequence shown here is derived from an EMBL/GenBank/DDBJ whole genome shotgun (WGS) entry which is preliminary data.</text>
</comment>
<dbReference type="InterPro" id="IPR052944">
    <property type="entry name" value="Sporulation_related"/>
</dbReference>
<dbReference type="InterPro" id="IPR029046">
    <property type="entry name" value="LolA/LolB/LppX"/>
</dbReference>
<dbReference type="Proteomes" id="UP000602050">
    <property type="component" value="Unassembled WGS sequence"/>
</dbReference>
<dbReference type="Pfam" id="PF09865">
    <property type="entry name" value="DUF2092"/>
    <property type="match status" value="1"/>
</dbReference>
<name>A0A8J2XGS4_9BACI</name>